<evidence type="ECO:0000313" key="2">
    <source>
        <dbReference type="EMBL" id="QGG80368.1"/>
    </source>
</evidence>
<dbReference type="Pfam" id="PF05751">
    <property type="entry name" value="FixH"/>
    <property type="match status" value="1"/>
</dbReference>
<accession>A0A5Q2Q8C1</accession>
<keyword evidence="1" id="KW-0812">Transmembrane</keyword>
<dbReference type="KEGG" id="llp:GH975_07210"/>
<dbReference type="InterPro" id="IPR008620">
    <property type="entry name" value="FixH"/>
</dbReference>
<sequence length="161" mass="18333">MVNPWYKEPWPWLFMLPIAVTVIVGINMLRLSIVTADGLVSDDYYKEGKAINRSLERDDAARAIGARAIAELDPVTGDFQVTLTANLERWPAGLNLKVVHPTREGFDTEVFLRHARDGVFQGQLESLVPGPRLLELHPPENDWRLRTRVMWPDQTRVNFGT</sequence>
<feature type="transmembrane region" description="Helical" evidence="1">
    <location>
        <begin position="12"/>
        <end position="29"/>
    </location>
</feature>
<evidence type="ECO:0008006" key="4">
    <source>
        <dbReference type="Google" id="ProtNLM"/>
    </source>
</evidence>
<keyword evidence="1" id="KW-1133">Transmembrane helix</keyword>
<dbReference type="AlphaFoldDB" id="A0A5Q2Q8C1"/>
<keyword evidence="1" id="KW-0472">Membrane</keyword>
<protein>
    <recommendedName>
        <fullName evidence="4">FixH</fullName>
    </recommendedName>
</protein>
<gene>
    <name evidence="2" type="ORF">GH975_07210</name>
</gene>
<dbReference type="EMBL" id="CP045871">
    <property type="protein sequence ID" value="QGG80368.1"/>
    <property type="molecule type" value="Genomic_DNA"/>
</dbReference>
<reference evidence="2 3" key="1">
    <citation type="submission" date="2019-11" db="EMBL/GenBank/DDBJ databases">
        <authorList>
            <person name="Khan S.A."/>
            <person name="Jeon C.O."/>
            <person name="Chun B.H."/>
        </authorList>
    </citation>
    <scope>NUCLEOTIDE SEQUENCE [LARGE SCALE GENOMIC DNA]</scope>
    <source>
        <strain evidence="2 3">IMCC 1097</strain>
    </source>
</reference>
<dbReference type="Proteomes" id="UP000388235">
    <property type="component" value="Chromosome"/>
</dbReference>
<proteinExistence type="predicted"/>
<dbReference type="RefSeq" id="WP_153713872.1">
    <property type="nucleotide sequence ID" value="NZ_CP045871.1"/>
</dbReference>
<evidence type="ECO:0000313" key="3">
    <source>
        <dbReference type="Proteomes" id="UP000388235"/>
    </source>
</evidence>
<keyword evidence="3" id="KW-1185">Reference proteome</keyword>
<dbReference type="OrthoDB" id="5295180at2"/>
<organism evidence="2 3">
    <name type="scientific">Litorivicinus lipolyticus</name>
    <dbReference type="NCBI Taxonomy" id="418701"/>
    <lineage>
        <taxon>Bacteria</taxon>
        <taxon>Pseudomonadati</taxon>
        <taxon>Pseudomonadota</taxon>
        <taxon>Gammaproteobacteria</taxon>
        <taxon>Oceanospirillales</taxon>
        <taxon>Litorivicinaceae</taxon>
        <taxon>Litorivicinus</taxon>
    </lineage>
</organism>
<evidence type="ECO:0000256" key="1">
    <source>
        <dbReference type="SAM" id="Phobius"/>
    </source>
</evidence>
<name>A0A5Q2Q8C1_9GAMM</name>